<feature type="region of interest" description="Disordered" evidence="1">
    <location>
        <begin position="31"/>
        <end position="75"/>
    </location>
</feature>
<protein>
    <submittedName>
        <fullName evidence="3">Uncharacterized protein</fullName>
    </submittedName>
</protein>
<dbReference type="Proteomes" id="UP001445076">
    <property type="component" value="Unassembled WGS sequence"/>
</dbReference>
<feature type="non-terminal residue" evidence="3">
    <location>
        <position position="206"/>
    </location>
</feature>
<organism evidence="3 4">
    <name type="scientific">Cherax quadricarinatus</name>
    <name type="common">Australian red claw crayfish</name>
    <dbReference type="NCBI Taxonomy" id="27406"/>
    <lineage>
        <taxon>Eukaryota</taxon>
        <taxon>Metazoa</taxon>
        <taxon>Ecdysozoa</taxon>
        <taxon>Arthropoda</taxon>
        <taxon>Crustacea</taxon>
        <taxon>Multicrustacea</taxon>
        <taxon>Malacostraca</taxon>
        <taxon>Eumalacostraca</taxon>
        <taxon>Eucarida</taxon>
        <taxon>Decapoda</taxon>
        <taxon>Pleocyemata</taxon>
        <taxon>Astacidea</taxon>
        <taxon>Parastacoidea</taxon>
        <taxon>Parastacidae</taxon>
        <taxon>Cherax</taxon>
    </lineage>
</organism>
<proteinExistence type="predicted"/>
<sequence length="206" mass="22336">MMALPRRRNNWKIHITVTLLFLLVGFTAAKKTEEESSNKPAEEEEEKKANVRASDDELSEGPDDDNRDTRHIHPSYRRYGDIPLTVVAGRPTVATTHASSTLAGAIISPGAFAGTPSFQASRIPVSTRAVVPYSPTRSQAPAVPFLIPGVGLRNQVTPVPFHLLPLQQPTHLFGVTPDVPGVSVCPSGLECVPLVRCAPCYHEVEN</sequence>
<keyword evidence="2" id="KW-0732">Signal</keyword>
<feature type="chain" id="PRO_5043665261" evidence="2">
    <location>
        <begin position="30"/>
        <end position="206"/>
    </location>
</feature>
<evidence type="ECO:0000256" key="1">
    <source>
        <dbReference type="SAM" id="MobiDB-lite"/>
    </source>
</evidence>
<reference evidence="3 4" key="1">
    <citation type="journal article" date="2024" name="BMC Genomics">
        <title>Genome assembly of redclaw crayfish (Cherax quadricarinatus) provides insights into its immune adaptation and hypoxia tolerance.</title>
        <authorList>
            <person name="Liu Z."/>
            <person name="Zheng J."/>
            <person name="Li H."/>
            <person name="Fang K."/>
            <person name="Wang S."/>
            <person name="He J."/>
            <person name="Zhou D."/>
            <person name="Weng S."/>
            <person name="Chi M."/>
            <person name="Gu Z."/>
            <person name="He J."/>
            <person name="Li F."/>
            <person name="Wang M."/>
        </authorList>
    </citation>
    <scope>NUCLEOTIDE SEQUENCE [LARGE SCALE GENOMIC DNA]</scope>
    <source>
        <strain evidence="3">ZL_2023a</strain>
    </source>
</reference>
<keyword evidence="4" id="KW-1185">Reference proteome</keyword>
<feature type="compositionally biased region" description="Basic and acidic residues" evidence="1">
    <location>
        <begin position="31"/>
        <end position="55"/>
    </location>
</feature>
<feature type="compositionally biased region" description="Acidic residues" evidence="1">
    <location>
        <begin position="56"/>
        <end position="66"/>
    </location>
</feature>
<gene>
    <name evidence="3" type="ORF">OTU49_015975</name>
</gene>
<evidence type="ECO:0000256" key="2">
    <source>
        <dbReference type="SAM" id="SignalP"/>
    </source>
</evidence>
<name>A0AAW0XW34_CHEQU</name>
<evidence type="ECO:0000313" key="4">
    <source>
        <dbReference type="Proteomes" id="UP001445076"/>
    </source>
</evidence>
<evidence type="ECO:0000313" key="3">
    <source>
        <dbReference type="EMBL" id="KAK8748753.1"/>
    </source>
</evidence>
<comment type="caution">
    <text evidence="3">The sequence shown here is derived from an EMBL/GenBank/DDBJ whole genome shotgun (WGS) entry which is preliminary data.</text>
</comment>
<accession>A0AAW0XW34</accession>
<dbReference type="AlphaFoldDB" id="A0AAW0XW34"/>
<dbReference type="EMBL" id="JARKIK010000011">
    <property type="protein sequence ID" value="KAK8748753.1"/>
    <property type="molecule type" value="Genomic_DNA"/>
</dbReference>
<feature type="signal peptide" evidence="2">
    <location>
        <begin position="1"/>
        <end position="29"/>
    </location>
</feature>